<dbReference type="GO" id="GO:0005737">
    <property type="term" value="C:cytoplasm"/>
    <property type="evidence" value="ECO:0007669"/>
    <property type="project" value="TreeGrafter"/>
</dbReference>
<feature type="compositionally biased region" description="Polar residues" evidence="2">
    <location>
        <begin position="158"/>
        <end position="172"/>
    </location>
</feature>
<protein>
    <submittedName>
        <fullName evidence="3">Uncharacterized protein</fullName>
    </submittedName>
</protein>
<comment type="caution">
    <text evidence="3">The sequence shown here is derived from an EMBL/GenBank/DDBJ whole genome shotgun (WGS) entry which is preliminary data.</text>
</comment>
<dbReference type="SUPFAM" id="SSF48452">
    <property type="entry name" value="TPR-like"/>
    <property type="match status" value="2"/>
</dbReference>
<proteinExistence type="predicted"/>
<reference evidence="3 4" key="1">
    <citation type="submission" date="2020-10" db="EMBL/GenBank/DDBJ databases">
        <title>The Coptis chinensis genome and diversification of protoberbering-type alkaloids.</title>
        <authorList>
            <person name="Wang B."/>
            <person name="Shu S."/>
            <person name="Song C."/>
            <person name="Liu Y."/>
        </authorList>
    </citation>
    <scope>NUCLEOTIDE SEQUENCE [LARGE SCALE GENOMIC DNA]</scope>
    <source>
        <strain evidence="3">HL-2020</strain>
        <tissue evidence="3">Leaf</tissue>
    </source>
</reference>
<dbReference type="SMART" id="SM00028">
    <property type="entry name" value="TPR"/>
    <property type="match status" value="8"/>
</dbReference>
<dbReference type="Pfam" id="PF13414">
    <property type="entry name" value="TPR_11"/>
    <property type="match status" value="1"/>
</dbReference>
<feature type="region of interest" description="Disordered" evidence="2">
    <location>
        <begin position="91"/>
        <end position="185"/>
    </location>
</feature>
<gene>
    <name evidence="3" type="ORF">IFM89_022034</name>
</gene>
<dbReference type="EMBL" id="JADFTS010000004">
    <property type="protein sequence ID" value="KAF9610364.1"/>
    <property type="molecule type" value="Genomic_DNA"/>
</dbReference>
<dbReference type="InterPro" id="IPR044534">
    <property type="entry name" value="TTL1-4"/>
</dbReference>
<keyword evidence="1" id="KW-0802">TPR repeat</keyword>
<dbReference type="Gene3D" id="1.25.40.10">
    <property type="entry name" value="Tetratricopeptide repeat domain"/>
    <property type="match status" value="1"/>
</dbReference>
<dbReference type="InterPro" id="IPR019734">
    <property type="entry name" value="TPR_rpt"/>
</dbReference>
<feature type="repeat" description="TPR" evidence="1">
    <location>
        <begin position="429"/>
        <end position="462"/>
    </location>
</feature>
<dbReference type="PROSITE" id="PS50005">
    <property type="entry name" value="TPR"/>
    <property type="match status" value="2"/>
</dbReference>
<feature type="compositionally biased region" description="Low complexity" evidence="2">
    <location>
        <begin position="106"/>
        <end position="120"/>
    </location>
</feature>
<dbReference type="InterPro" id="IPR011990">
    <property type="entry name" value="TPR-like_helical_dom_sf"/>
</dbReference>
<organism evidence="3 4">
    <name type="scientific">Coptis chinensis</name>
    <dbReference type="NCBI Taxonomy" id="261450"/>
    <lineage>
        <taxon>Eukaryota</taxon>
        <taxon>Viridiplantae</taxon>
        <taxon>Streptophyta</taxon>
        <taxon>Embryophyta</taxon>
        <taxon>Tracheophyta</taxon>
        <taxon>Spermatophyta</taxon>
        <taxon>Magnoliopsida</taxon>
        <taxon>Ranunculales</taxon>
        <taxon>Ranunculaceae</taxon>
        <taxon>Coptidoideae</taxon>
        <taxon>Coptis</taxon>
    </lineage>
</organism>
<evidence type="ECO:0000313" key="3">
    <source>
        <dbReference type="EMBL" id="KAF9610364.1"/>
    </source>
</evidence>
<evidence type="ECO:0000256" key="1">
    <source>
        <dbReference type="PROSITE-ProRule" id="PRU00339"/>
    </source>
</evidence>
<dbReference type="OrthoDB" id="2335338at2759"/>
<dbReference type="Pfam" id="PF00515">
    <property type="entry name" value="TPR_1"/>
    <property type="match status" value="1"/>
</dbReference>
<sequence>MTTEILSDYSAQKKSGCGIQGLYNGVFGRRSTKPRRTLSTSSIPIHKISSIITNLKIRRAVTGETALLDSSNSAELPSELVEKCVAKTTSYSKITPSHQRKPSHGTNTSSTSSSSTSSNTISKAPSTSGLVQGRRLSKDSSCVSEMLDGVSVSERSKGSNSLVRASSGNITPLNPMGNLRKPGIGNSNSSEAYGIKYTISTSNTNSVMGNIVRKTNEHEAHHQINLKPGSNYKALYKRLDPETFKVMGNDEYKKGRYPEALTLYDQAIALNHENASYRSNKSAALMGLGRLFEAAFECQEAIRIDPFYRRAHHRLATLYYRLGEAEKALNHYRQSGFEVTTYEISKAQALKSHLDNSIEAKKIKDWHKMLNETERAVSLGADSAPQVFSFQAEALLKLHRHEDADSVLTKRLNFDVDDCTKFFGPTGNAQILLIRAQVDMASGRFDEAMVAAQRALRLDSSNSEVSSVVRMIQAVSSARSSGNKLFKASEFAMASMAYAEGLEHERFNSVLLCNRAACRIKLGQYEKAMEDCTNALNVRPSYSKARLRRAECNAKMERWEAAIQDYEILTRESPRDEEMGRAQLEAQVQLKKQRSEHTPNMKFSADVVAISSNECFTNFVTSPVKFVDVQG</sequence>
<dbReference type="AlphaFoldDB" id="A0A835I4C1"/>
<dbReference type="PANTHER" id="PTHR46050">
    <property type="entry name" value="TPR REPEAT-CONTAINING THIOREDOXIN"/>
    <property type="match status" value="1"/>
</dbReference>
<dbReference type="Proteomes" id="UP000631114">
    <property type="component" value="Unassembled WGS sequence"/>
</dbReference>
<feature type="compositionally biased region" description="Polar residues" evidence="2">
    <location>
        <begin position="121"/>
        <end position="130"/>
    </location>
</feature>
<keyword evidence="4" id="KW-1185">Reference proteome</keyword>
<feature type="repeat" description="TPR" evidence="1">
    <location>
        <begin position="241"/>
        <end position="274"/>
    </location>
</feature>
<evidence type="ECO:0000256" key="2">
    <source>
        <dbReference type="SAM" id="MobiDB-lite"/>
    </source>
</evidence>
<evidence type="ECO:0000313" key="4">
    <source>
        <dbReference type="Proteomes" id="UP000631114"/>
    </source>
</evidence>
<dbReference type="PANTHER" id="PTHR46050:SF7">
    <property type="entry name" value="TETRATRICOPEPTIDE REPEAT (TPR)-LIKE SUPERFAMILY PROTEIN"/>
    <property type="match status" value="1"/>
</dbReference>
<accession>A0A835I4C1</accession>
<name>A0A835I4C1_9MAGN</name>